<keyword evidence="4" id="KW-0547">Nucleotide-binding</keyword>
<keyword evidence="3" id="KW-0962">Peroxisome biogenesis</keyword>
<comment type="similarity">
    <text evidence="2">Belongs to the AAA ATPase family.</text>
</comment>
<accession>A0AAD5Y2K1</accession>
<feature type="domain" description="AAA+ ATPase" evidence="11">
    <location>
        <begin position="661"/>
        <end position="800"/>
    </location>
</feature>
<evidence type="ECO:0000256" key="6">
    <source>
        <dbReference type="ARBA" id="ARBA00022840"/>
    </source>
</evidence>
<dbReference type="SMART" id="SM00382">
    <property type="entry name" value="AAA"/>
    <property type="match status" value="2"/>
</dbReference>
<evidence type="ECO:0000256" key="7">
    <source>
        <dbReference type="ARBA" id="ARBA00023136"/>
    </source>
</evidence>
<evidence type="ECO:0000256" key="4">
    <source>
        <dbReference type="ARBA" id="ARBA00022741"/>
    </source>
</evidence>
<dbReference type="GO" id="GO:0005778">
    <property type="term" value="C:peroxisomal membrane"/>
    <property type="evidence" value="ECO:0007669"/>
    <property type="project" value="TreeGrafter"/>
</dbReference>
<keyword evidence="13" id="KW-1185">Reference proteome</keyword>
<evidence type="ECO:0000259" key="11">
    <source>
        <dbReference type="SMART" id="SM00382"/>
    </source>
</evidence>
<evidence type="ECO:0000256" key="9">
    <source>
        <dbReference type="ARBA" id="ARBA00034920"/>
    </source>
</evidence>
<dbReference type="InterPro" id="IPR047533">
    <property type="entry name" value="RecA-like_PEX6_r2"/>
</dbReference>
<dbReference type="GO" id="GO:0016887">
    <property type="term" value="F:ATP hydrolysis activity"/>
    <property type="evidence" value="ECO:0007669"/>
    <property type="project" value="InterPro"/>
</dbReference>
<evidence type="ECO:0000256" key="2">
    <source>
        <dbReference type="ARBA" id="ARBA00006914"/>
    </source>
</evidence>
<keyword evidence="7" id="KW-0472">Membrane</keyword>
<evidence type="ECO:0000256" key="10">
    <source>
        <dbReference type="ARBA" id="ARBA00048778"/>
    </source>
</evidence>
<comment type="subcellular location">
    <subcellularLocation>
        <location evidence="1">Membrane</location>
    </subcellularLocation>
</comment>
<comment type="caution">
    <text evidence="12">The sequence shown here is derived from an EMBL/GenBank/DDBJ whole genome shotgun (WGS) entry which is preliminary data.</text>
</comment>
<dbReference type="PANTHER" id="PTHR23077:SF9">
    <property type="entry name" value="PEROXISOMAL ATPASE PEX6"/>
    <property type="match status" value="1"/>
</dbReference>
<dbReference type="InterPro" id="IPR003959">
    <property type="entry name" value="ATPase_AAA_core"/>
</dbReference>
<feature type="domain" description="AAA+ ATPase" evidence="11">
    <location>
        <begin position="383"/>
        <end position="525"/>
    </location>
</feature>
<dbReference type="FunFam" id="1.10.8.60:FF:000039">
    <property type="entry name" value="peroxisome biogenesis factor 6"/>
    <property type="match status" value="1"/>
</dbReference>
<evidence type="ECO:0000313" key="13">
    <source>
        <dbReference type="Proteomes" id="UP001211065"/>
    </source>
</evidence>
<sequence>MHSPYQKQNDTIEVNDLLWQHLINNGATFLPDRSILVFVNTSDSQYYLKKARKIGTNELRVKECENYNASNVSVSSLVELCRGLVGQKTEVIFTRAVENKIKIECEESVMAKHRAITETDEKFVDCFISNLMDSHLNELMLVKKKFEFKAEIFRKRLNFNDLLLFNKELKTVDLDNVVKISYLNLVKVGCRNGSWVNLEIDCDGLLSSRAVIIYAEEKFPDEKVGFSPMLYFNLNLHENSLVTIRNFDEISEGEDVFAAKVFIAQVPTPFDTATDSLKEFLETENKFVRRGDILCVPETSNTLALYKITSVLNAEGKEISGFINSSTTQVVQQGIAYSKVPLHTREYFNMDIIHSTQDTETFKLLNKIFKSSYNKIYQEKRNIPTTILISGKQRSGKLNLIMNLINVNQFNFCNFDCMKILFDLDKNYKNIRNYLEEKLNNVAGPLVIILKNLEAFGKSFGNDEQEGQESVMSSILQSIIENASINAREFSRYPVIVVATSLDVEKLSSGLQSCFQHHFIIKPPNELERTIVLENLLKSTRLSPDISLKYLATQTAAFGVGDLVDLVANAGTNAVLRIKSELDGLMHEETIVKCGCELSSDDFIKALDVARLKIKDSIGAPKIPSVEWEDIGGLSHVKNDIADTIQLPLLHPELFTIGMKKRSGVLLYGPPGTGKTLVAKAVATTFSLNFLSVKGPELLNMYIGESEQNVRNLFQKAREAQPCVLFFDELDSLAPKRGEKGDSGGVMDRIVSQLLAELDQVGDSGKGVFIIGATNRPELLDSALLRPGRFDKLIYLGVSKDHVAQLKILEALTRKFKLSPDLVLSEIANKCPFNYTGADFYALCSDAMLKAMLRVTKQIDAKIDQLNEMDHIEGYTYPITADFYTSFIDSNVQVIIEKVDFETALQELVPSVSIMELKRYEKQREIFEGTFVKSK</sequence>
<dbReference type="GO" id="GO:0016558">
    <property type="term" value="P:protein import into peroxisome matrix"/>
    <property type="evidence" value="ECO:0007669"/>
    <property type="project" value="TreeGrafter"/>
</dbReference>
<dbReference type="InterPro" id="IPR050168">
    <property type="entry name" value="AAA_ATPase_domain"/>
</dbReference>
<reference evidence="12" key="1">
    <citation type="submission" date="2020-05" db="EMBL/GenBank/DDBJ databases">
        <title>Phylogenomic resolution of chytrid fungi.</title>
        <authorList>
            <person name="Stajich J.E."/>
            <person name="Amses K."/>
            <person name="Simmons R."/>
            <person name="Seto K."/>
            <person name="Myers J."/>
            <person name="Bonds A."/>
            <person name="Quandt C.A."/>
            <person name="Barry K."/>
            <person name="Liu P."/>
            <person name="Grigoriev I."/>
            <person name="Longcore J.E."/>
            <person name="James T.Y."/>
        </authorList>
    </citation>
    <scope>NUCLEOTIDE SEQUENCE</scope>
    <source>
        <strain evidence="12">JEL0476</strain>
    </source>
</reference>
<comment type="catalytic activity">
    <reaction evidence="10">
        <text>ATP + H2O = ADP + phosphate + H(+)</text>
        <dbReference type="Rhea" id="RHEA:13065"/>
        <dbReference type="ChEBI" id="CHEBI:15377"/>
        <dbReference type="ChEBI" id="CHEBI:15378"/>
        <dbReference type="ChEBI" id="CHEBI:30616"/>
        <dbReference type="ChEBI" id="CHEBI:43474"/>
        <dbReference type="ChEBI" id="CHEBI:456216"/>
    </reaction>
    <physiologicalReaction direction="left-to-right" evidence="10">
        <dbReference type="Rhea" id="RHEA:13066"/>
    </physiologicalReaction>
</comment>
<dbReference type="PROSITE" id="PS00674">
    <property type="entry name" value="AAA"/>
    <property type="match status" value="1"/>
</dbReference>
<dbReference type="InterPro" id="IPR003960">
    <property type="entry name" value="ATPase_AAA_CS"/>
</dbReference>
<dbReference type="GO" id="GO:0005829">
    <property type="term" value="C:cytosol"/>
    <property type="evidence" value="ECO:0007669"/>
    <property type="project" value="TreeGrafter"/>
</dbReference>
<evidence type="ECO:0000256" key="3">
    <source>
        <dbReference type="ARBA" id="ARBA00022593"/>
    </source>
</evidence>
<dbReference type="FunFam" id="3.40.50.300:FF:000109">
    <property type="entry name" value="Peroxisomal biogenesis factor 6"/>
    <property type="match status" value="1"/>
</dbReference>
<dbReference type="EMBL" id="JADGJW010000055">
    <property type="protein sequence ID" value="KAJ3225690.1"/>
    <property type="molecule type" value="Genomic_DNA"/>
</dbReference>
<keyword evidence="5" id="KW-0378">Hydrolase</keyword>
<dbReference type="Proteomes" id="UP001211065">
    <property type="component" value="Unassembled WGS sequence"/>
</dbReference>
<dbReference type="Gene3D" id="3.40.50.300">
    <property type="entry name" value="P-loop containing nucleotide triphosphate hydrolases"/>
    <property type="match status" value="2"/>
</dbReference>
<dbReference type="CDD" id="cd19527">
    <property type="entry name" value="RecA-like_PEX6_r2"/>
    <property type="match status" value="1"/>
</dbReference>
<dbReference type="SUPFAM" id="SSF52540">
    <property type="entry name" value="P-loop containing nucleoside triphosphate hydrolases"/>
    <property type="match status" value="2"/>
</dbReference>
<evidence type="ECO:0000256" key="1">
    <source>
        <dbReference type="ARBA" id="ARBA00004370"/>
    </source>
</evidence>
<evidence type="ECO:0000256" key="5">
    <source>
        <dbReference type="ARBA" id="ARBA00022801"/>
    </source>
</evidence>
<dbReference type="Gene3D" id="1.10.8.60">
    <property type="match status" value="2"/>
</dbReference>
<dbReference type="GO" id="GO:0005524">
    <property type="term" value="F:ATP binding"/>
    <property type="evidence" value="ECO:0007669"/>
    <property type="project" value="UniProtKB-KW"/>
</dbReference>
<dbReference type="AlphaFoldDB" id="A0AAD5Y2K1"/>
<gene>
    <name evidence="12" type="primary">PEX6</name>
    <name evidence="12" type="ORF">HK099_006411</name>
</gene>
<dbReference type="Pfam" id="PF00004">
    <property type="entry name" value="AAA"/>
    <property type="match status" value="2"/>
</dbReference>
<proteinExistence type="inferred from homology"/>
<name>A0AAD5Y2K1_9FUNG</name>
<protein>
    <recommendedName>
        <fullName evidence="8">Peroxisomal ATPase PEX6</fullName>
    </recommendedName>
    <alternativeName>
        <fullName evidence="9">Peroxin-6</fullName>
    </alternativeName>
</protein>
<dbReference type="InterPro" id="IPR027417">
    <property type="entry name" value="P-loop_NTPase"/>
</dbReference>
<evidence type="ECO:0000256" key="8">
    <source>
        <dbReference type="ARBA" id="ARBA00034811"/>
    </source>
</evidence>
<evidence type="ECO:0000313" key="12">
    <source>
        <dbReference type="EMBL" id="KAJ3225690.1"/>
    </source>
</evidence>
<keyword evidence="6" id="KW-0067">ATP-binding</keyword>
<dbReference type="InterPro" id="IPR003593">
    <property type="entry name" value="AAA+_ATPase"/>
</dbReference>
<dbReference type="PANTHER" id="PTHR23077">
    <property type="entry name" value="AAA-FAMILY ATPASE"/>
    <property type="match status" value="1"/>
</dbReference>
<organism evidence="12 13">
    <name type="scientific">Clydaea vesicula</name>
    <dbReference type="NCBI Taxonomy" id="447962"/>
    <lineage>
        <taxon>Eukaryota</taxon>
        <taxon>Fungi</taxon>
        <taxon>Fungi incertae sedis</taxon>
        <taxon>Chytridiomycota</taxon>
        <taxon>Chytridiomycota incertae sedis</taxon>
        <taxon>Chytridiomycetes</taxon>
        <taxon>Lobulomycetales</taxon>
        <taxon>Lobulomycetaceae</taxon>
        <taxon>Clydaea</taxon>
    </lineage>
</organism>